<proteinExistence type="predicted"/>
<gene>
    <name evidence="1" type="ORF">HKW67_14740</name>
</gene>
<dbReference type="KEGG" id="ggr:HKW67_14740"/>
<reference evidence="1 2" key="1">
    <citation type="submission" date="2020-05" db="EMBL/GenBank/DDBJ databases">
        <title>Complete genome sequence of Gemmatimonas greenlandica TET16.</title>
        <authorList>
            <person name="Zeng Y."/>
        </authorList>
    </citation>
    <scope>NUCLEOTIDE SEQUENCE [LARGE SCALE GENOMIC DNA]</scope>
    <source>
        <strain evidence="1 2">TET16</strain>
    </source>
</reference>
<keyword evidence="2" id="KW-1185">Reference proteome</keyword>
<dbReference type="EMBL" id="CP053085">
    <property type="protein sequence ID" value="QJR38249.1"/>
    <property type="molecule type" value="Genomic_DNA"/>
</dbReference>
<dbReference type="AlphaFoldDB" id="A0A6M4IX29"/>
<evidence type="ECO:0008006" key="3">
    <source>
        <dbReference type="Google" id="ProtNLM"/>
    </source>
</evidence>
<evidence type="ECO:0000313" key="2">
    <source>
        <dbReference type="Proteomes" id="UP000500938"/>
    </source>
</evidence>
<organism evidence="1 2">
    <name type="scientific">Gemmatimonas groenlandica</name>
    <dbReference type="NCBI Taxonomy" id="2732249"/>
    <lineage>
        <taxon>Bacteria</taxon>
        <taxon>Pseudomonadati</taxon>
        <taxon>Gemmatimonadota</taxon>
        <taxon>Gemmatimonadia</taxon>
        <taxon>Gemmatimonadales</taxon>
        <taxon>Gemmatimonadaceae</taxon>
        <taxon>Gemmatimonas</taxon>
    </lineage>
</organism>
<name>A0A6M4IX29_9BACT</name>
<sequence length="123" mass="13625">MRRHWLAAGLFGVFGLPALGLALWATIALSWSYSSGKRAGYVQKMSRKGFVCKTWEGTLYTDIARGFRSDSFSFTVRGDSLAHVIETLSGKRVAVNYEQHIYVPTSCFGDTEYFVTGVSAIPE</sequence>
<evidence type="ECO:0000313" key="1">
    <source>
        <dbReference type="EMBL" id="QJR38249.1"/>
    </source>
</evidence>
<protein>
    <recommendedName>
        <fullName evidence="3">6-phosphogluconate dehydrogenase</fullName>
    </recommendedName>
</protein>
<accession>A0A6M4IX29</accession>
<dbReference type="Proteomes" id="UP000500938">
    <property type="component" value="Chromosome"/>
</dbReference>